<dbReference type="PANTHER" id="PTHR31083:SF18">
    <property type="entry name" value="PROTEIN SOSEKI 2"/>
    <property type="match status" value="1"/>
</dbReference>
<protein>
    <recommendedName>
        <fullName evidence="10">SOSEKI DIX-like domain-containing protein</fullName>
    </recommendedName>
</protein>
<evidence type="ECO:0000256" key="5">
    <source>
        <dbReference type="ARBA" id="ARBA00023136"/>
    </source>
</evidence>
<evidence type="ECO:0000256" key="9">
    <source>
        <dbReference type="SAM" id="MobiDB-lite"/>
    </source>
</evidence>
<evidence type="ECO:0000259" key="10">
    <source>
        <dbReference type="Pfam" id="PF06136"/>
    </source>
</evidence>
<keyword evidence="12" id="KW-1185">Reference proteome</keyword>
<sequence length="402" mass="44183">MTGVGAGRHRCDNNGRGRGGSPPPEKRPLPPALITPRPIVRKVQIVYYLSRNGLLEHPHFMEVALLPTRHLLLKDVMDRLTVLRGKGMPSLYSWSCKRSYKNGYVWNDLAENDVIYPCEGAEYILKGSELFQPSSEKSQVNNAPPFDLVRSAHPVKQADFSPKRRPAASKRHPEPEEVVQNHCKEEDYQEKITITTTDRFELTRGDSSPPSTASSLSEKCNEGGNTTSQRYEDGDPVVADSILGRSSVLFQLISCGGSASFRAKSLTPVVKQSPAIAAAAVRRKSCSGGALKKEALIRAAAANSIDDEEEIIIKYMSENPRFGNMQSQEKEYFSGSILDSIAAEEKSQVPPCLQKSNSYNEERNCRAGLEEVGAEKEVKQSAGKAGKCIPIKKSSSKQSSKK</sequence>
<evidence type="ECO:0000256" key="3">
    <source>
        <dbReference type="ARBA" id="ARBA00022475"/>
    </source>
</evidence>
<feature type="region of interest" description="Disordered" evidence="9">
    <location>
        <begin position="154"/>
        <end position="179"/>
    </location>
</feature>
<dbReference type="InterPro" id="IPR021182">
    <property type="entry name" value="SOK_magnoliopsida"/>
</dbReference>
<feature type="region of interest" description="Disordered" evidence="9">
    <location>
        <begin position="379"/>
        <end position="402"/>
    </location>
</feature>
<keyword evidence="3" id="KW-1003">Cell membrane</keyword>
<dbReference type="GO" id="GO:0051302">
    <property type="term" value="P:regulation of cell division"/>
    <property type="evidence" value="ECO:0007669"/>
    <property type="project" value="UniProtKB-ARBA"/>
</dbReference>
<dbReference type="GO" id="GO:2000067">
    <property type="term" value="P:regulation of root morphogenesis"/>
    <property type="evidence" value="ECO:0007669"/>
    <property type="project" value="UniProtKB-ARBA"/>
</dbReference>
<proteinExistence type="inferred from homology"/>
<dbReference type="InterPro" id="IPR010369">
    <property type="entry name" value="SOK"/>
</dbReference>
<dbReference type="AlphaFoldDB" id="A0AAV0GF69"/>
<keyword evidence="5" id="KW-0472">Membrane</keyword>
<comment type="similarity">
    <text evidence="7">Belongs to the SOSEKI family.</text>
</comment>
<dbReference type="Pfam" id="PF06136">
    <property type="entry name" value="SOK"/>
    <property type="match status" value="1"/>
</dbReference>
<dbReference type="GO" id="GO:0005886">
    <property type="term" value="C:plasma membrane"/>
    <property type="evidence" value="ECO:0007669"/>
    <property type="project" value="UniProtKB-SubCell"/>
</dbReference>
<dbReference type="GO" id="GO:0051258">
    <property type="term" value="P:protein polymerization"/>
    <property type="evidence" value="ECO:0007669"/>
    <property type="project" value="UniProtKB-ARBA"/>
</dbReference>
<evidence type="ECO:0000256" key="4">
    <source>
        <dbReference type="ARBA" id="ARBA00022618"/>
    </source>
</evidence>
<evidence type="ECO:0000313" key="11">
    <source>
        <dbReference type="EMBL" id="CAH9146553.1"/>
    </source>
</evidence>
<name>A0AAV0GF69_9ASTE</name>
<comment type="caution">
    <text evidence="11">The sequence shown here is derived from an EMBL/GenBank/DDBJ whole genome shotgun (WGS) entry which is preliminary data.</text>
</comment>
<accession>A0AAV0GF69</accession>
<comment type="subunit">
    <text evidence="8">Homodimer. Forms long polymer filaments with other SOKs proteins polymers (e.g. SOK1, SOK2, SOK3 and SOK4) crucial for polar localization and biological activity. Binds to ANGUSTIFOLIA (AN).</text>
</comment>
<feature type="compositionally biased region" description="Low complexity" evidence="9">
    <location>
        <begin position="207"/>
        <end position="217"/>
    </location>
</feature>
<evidence type="ECO:0000256" key="8">
    <source>
        <dbReference type="ARBA" id="ARBA00046534"/>
    </source>
</evidence>
<dbReference type="GO" id="GO:0090708">
    <property type="term" value="P:specification of plant organ axis polarity"/>
    <property type="evidence" value="ECO:0007669"/>
    <property type="project" value="UniProtKB-ARBA"/>
</dbReference>
<feature type="domain" description="SOSEKI DIX-like" evidence="10">
    <location>
        <begin position="43"/>
        <end position="131"/>
    </location>
</feature>
<gene>
    <name evidence="11" type="ORF">CEPIT_LOCUS43074</name>
</gene>
<evidence type="ECO:0000256" key="1">
    <source>
        <dbReference type="ARBA" id="ARBA00004413"/>
    </source>
</evidence>
<feature type="region of interest" description="Disordered" evidence="9">
    <location>
        <begin position="196"/>
        <end position="233"/>
    </location>
</feature>
<keyword evidence="4" id="KW-0132">Cell division</keyword>
<dbReference type="EMBL" id="CAMAPF010001106">
    <property type="protein sequence ID" value="CAH9146553.1"/>
    <property type="molecule type" value="Genomic_DNA"/>
</dbReference>
<evidence type="ECO:0000313" key="12">
    <source>
        <dbReference type="Proteomes" id="UP001152523"/>
    </source>
</evidence>
<evidence type="ECO:0000256" key="6">
    <source>
        <dbReference type="ARBA" id="ARBA00023306"/>
    </source>
</evidence>
<evidence type="ECO:0000256" key="7">
    <source>
        <dbReference type="ARBA" id="ARBA00024211"/>
    </source>
</evidence>
<reference evidence="11" key="1">
    <citation type="submission" date="2022-07" db="EMBL/GenBank/DDBJ databases">
        <authorList>
            <person name="Macas J."/>
            <person name="Novak P."/>
            <person name="Neumann P."/>
        </authorList>
    </citation>
    <scope>NUCLEOTIDE SEQUENCE</scope>
</reference>
<dbReference type="Proteomes" id="UP001152523">
    <property type="component" value="Unassembled WGS sequence"/>
</dbReference>
<keyword evidence="6" id="KW-0131">Cell cycle</keyword>
<evidence type="ECO:0000256" key="2">
    <source>
        <dbReference type="ARBA" id="ARBA00022473"/>
    </source>
</evidence>
<dbReference type="PIRSF" id="PIRSF031043">
    <property type="entry name" value="UCP031043"/>
    <property type="match status" value="1"/>
</dbReference>
<organism evidence="11 12">
    <name type="scientific">Cuscuta epithymum</name>
    <dbReference type="NCBI Taxonomy" id="186058"/>
    <lineage>
        <taxon>Eukaryota</taxon>
        <taxon>Viridiplantae</taxon>
        <taxon>Streptophyta</taxon>
        <taxon>Embryophyta</taxon>
        <taxon>Tracheophyta</taxon>
        <taxon>Spermatophyta</taxon>
        <taxon>Magnoliopsida</taxon>
        <taxon>eudicotyledons</taxon>
        <taxon>Gunneridae</taxon>
        <taxon>Pentapetalae</taxon>
        <taxon>asterids</taxon>
        <taxon>lamiids</taxon>
        <taxon>Solanales</taxon>
        <taxon>Convolvulaceae</taxon>
        <taxon>Cuscuteae</taxon>
        <taxon>Cuscuta</taxon>
        <taxon>Cuscuta subgen. Cuscuta</taxon>
    </lineage>
</organism>
<keyword evidence="2" id="KW-0217">Developmental protein</keyword>
<dbReference type="PANTHER" id="PTHR31083">
    <property type="entry name" value="UPSTREAM OF FLC PROTEIN (DUF966)"/>
    <property type="match status" value="1"/>
</dbReference>
<comment type="subcellular location">
    <subcellularLocation>
        <location evidence="1">Cell membrane</location>
        <topology evidence="1">Peripheral membrane protein</topology>
        <orientation evidence="1">Cytoplasmic side</orientation>
    </subcellularLocation>
</comment>
<dbReference type="InterPro" id="IPR048351">
    <property type="entry name" value="SOK_DIX"/>
</dbReference>
<feature type="region of interest" description="Disordered" evidence="9">
    <location>
        <begin position="1"/>
        <end position="33"/>
    </location>
</feature>
<dbReference type="GO" id="GO:0051301">
    <property type="term" value="P:cell division"/>
    <property type="evidence" value="ECO:0007669"/>
    <property type="project" value="UniProtKB-KW"/>
</dbReference>
<feature type="compositionally biased region" description="Low complexity" evidence="9">
    <location>
        <begin position="392"/>
        <end position="402"/>
    </location>
</feature>